<dbReference type="PROSITE" id="PS00280">
    <property type="entry name" value="BPTI_KUNITZ_1"/>
    <property type="match status" value="1"/>
</dbReference>
<dbReference type="InterPro" id="IPR020901">
    <property type="entry name" value="Prtase_inh_Kunz-CS"/>
</dbReference>
<sequence>MQPLKIFRNTQVALDLAQCSADIDHYLLRAFMHNMKKALQEFADSLAPFPEGVVKIIDPTGKEYGIPFDLCQSYEQFDKALLSLFNGEAKRIKLLQYFIERGLIDLHFENESQLEYSPRDLENSWGSMQAGITVCMTFVLQGCLGPSGQFKCPKCCSCILNVGDNLSVNCPYCEINFRICTAENFYPYNWRRSVGEDNAIFKNTDNAFTTDRPIEMNDLINIRNFQLVIFTRETMDRLSEEDTTPSSNCGACAPVAHGISHFHAHNGCMKIQELNGC</sequence>
<reference evidence="1" key="1">
    <citation type="submission" date="2020-11" db="EMBL/GenBank/DDBJ databases">
        <authorList>
            <consortium name="DOE Joint Genome Institute"/>
            <person name="Ahrendt S."/>
            <person name="Riley R."/>
            <person name="Andreopoulos W."/>
            <person name="LaButti K."/>
            <person name="Pangilinan J."/>
            <person name="Ruiz-duenas F.J."/>
            <person name="Barrasa J.M."/>
            <person name="Sanchez-Garcia M."/>
            <person name="Camarero S."/>
            <person name="Miyauchi S."/>
            <person name="Serrano A."/>
            <person name="Linde D."/>
            <person name="Babiker R."/>
            <person name="Drula E."/>
            <person name="Ayuso-Fernandez I."/>
            <person name="Pacheco R."/>
            <person name="Padilla G."/>
            <person name="Ferreira P."/>
            <person name="Barriuso J."/>
            <person name="Kellner H."/>
            <person name="Castanera R."/>
            <person name="Alfaro M."/>
            <person name="Ramirez L."/>
            <person name="Pisabarro A.G."/>
            <person name="Kuo A."/>
            <person name="Tritt A."/>
            <person name="Lipzen A."/>
            <person name="He G."/>
            <person name="Yan M."/>
            <person name="Ng V."/>
            <person name="Cullen D."/>
            <person name="Martin F."/>
            <person name="Rosso M.-N."/>
            <person name="Henrissat B."/>
            <person name="Hibbett D."/>
            <person name="Martinez A.T."/>
            <person name="Grigoriev I.V."/>
        </authorList>
    </citation>
    <scope>NUCLEOTIDE SEQUENCE</scope>
    <source>
        <strain evidence="1">AH 44721</strain>
    </source>
</reference>
<gene>
    <name evidence="1" type="ORF">CPB84DRAFT_1782932</name>
</gene>
<organism evidence="1 2">
    <name type="scientific">Gymnopilus junonius</name>
    <name type="common">Spectacular rustgill mushroom</name>
    <name type="synonym">Gymnopilus spectabilis subsp. junonius</name>
    <dbReference type="NCBI Taxonomy" id="109634"/>
    <lineage>
        <taxon>Eukaryota</taxon>
        <taxon>Fungi</taxon>
        <taxon>Dikarya</taxon>
        <taxon>Basidiomycota</taxon>
        <taxon>Agaricomycotina</taxon>
        <taxon>Agaricomycetes</taxon>
        <taxon>Agaricomycetidae</taxon>
        <taxon>Agaricales</taxon>
        <taxon>Agaricineae</taxon>
        <taxon>Hymenogastraceae</taxon>
        <taxon>Gymnopilus</taxon>
    </lineage>
</organism>
<proteinExistence type="predicted"/>
<evidence type="ECO:0000313" key="1">
    <source>
        <dbReference type="EMBL" id="KAF8894189.1"/>
    </source>
</evidence>
<dbReference type="AlphaFoldDB" id="A0A9P5TKR0"/>
<name>A0A9P5TKR0_GYMJU</name>
<protein>
    <submittedName>
        <fullName evidence="1">Uncharacterized protein</fullName>
    </submittedName>
</protein>
<dbReference type="EMBL" id="JADNYJ010000065">
    <property type="protein sequence ID" value="KAF8894189.1"/>
    <property type="molecule type" value="Genomic_DNA"/>
</dbReference>
<accession>A0A9P5TKR0</accession>
<evidence type="ECO:0000313" key="2">
    <source>
        <dbReference type="Proteomes" id="UP000724874"/>
    </source>
</evidence>
<dbReference type="OrthoDB" id="3059203at2759"/>
<keyword evidence="2" id="KW-1185">Reference proteome</keyword>
<comment type="caution">
    <text evidence="1">The sequence shown here is derived from an EMBL/GenBank/DDBJ whole genome shotgun (WGS) entry which is preliminary data.</text>
</comment>
<dbReference type="Proteomes" id="UP000724874">
    <property type="component" value="Unassembled WGS sequence"/>
</dbReference>